<dbReference type="InterPro" id="IPR011333">
    <property type="entry name" value="SKP1/BTB/POZ_sf"/>
</dbReference>
<gene>
    <name evidence="2" type="ORF">RDWZM_005058</name>
</gene>
<protein>
    <submittedName>
        <fullName evidence="2">Uncharacterized protein</fullName>
    </submittedName>
</protein>
<accession>A0A9Q0RM11</accession>
<proteinExistence type="predicted"/>
<reference evidence="2" key="1">
    <citation type="submission" date="2022-12" db="EMBL/GenBank/DDBJ databases">
        <title>Genome assemblies of Blomia tropicalis.</title>
        <authorList>
            <person name="Cui Y."/>
        </authorList>
    </citation>
    <scope>NUCLEOTIDE SEQUENCE</scope>
    <source>
        <tissue evidence="2">Adult mites</tissue>
    </source>
</reference>
<dbReference type="EMBL" id="JAPWDV010000002">
    <property type="protein sequence ID" value="KAJ6219246.1"/>
    <property type="molecule type" value="Genomic_DNA"/>
</dbReference>
<dbReference type="Proteomes" id="UP001142055">
    <property type="component" value="Chromosome 2"/>
</dbReference>
<name>A0A9Q0RM11_BLOTA</name>
<dbReference type="AlphaFoldDB" id="A0A9Q0RM11"/>
<evidence type="ECO:0000256" key="1">
    <source>
        <dbReference type="SAM" id="MobiDB-lite"/>
    </source>
</evidence>
<dbReference type="Gene3D" id="3.30.710.10">
    <property type="entry name" value="Potassium Channel Kv1.1, Chain A"/>
    <property type="match status" value="1"/>
</dbReference>
<evidence type="ECO:0000313" key="3">
    <source>
        <dbReference type="Proteomes" id="UP001142055"/>
    </source>
</evidence>
<feature type="region of interest" description="Disordered" evidence="1">
    <location>
        <begin position="1"/>
        <end position="34"/>
    </location>
</feature>
<sequence>MNPPDHTVQVDSPKPQANQSKPMADHFFLDPAPDEPENNSRLVLISRKALEMSGLWRQLLSLAFPTQRVDHMNRPIVPLKVDYHKEKQASYPIMPVSYKKVCTKQVLTWITEFCEYHCNDPEWKELNAAYIDDFDEDDLQLEYLRLKEPISFWDWKFISDIAGEPFGDDPNKRANFYDLMIAAHYLNIESLIHIGGKYMSEQLTSFTLQDTGRKLGMTLFEESPVQRMIISQARQSQQQENSL</sequence>
<evidence type="ECO:0000313" key="2">
    <source>
        <dbReference type="EMBL" id="KAJ6219246.1"/>
    </source>
</evidence>
<comment type="caution">
    <text evidence="2">The sequence shown here is derived from an EMBL/GenBank/DDBJ whole genome shotgun (WGS) entry which is preliminary data.</text>
</comment>
<keyword evidence="3" id="KW-1185">Reference proteome</keyword>
<organism evidence="2 3">
    <name type="scientific">Blomia tropicalis</name>
    <name type="common">Mite</name>
    <dbReference type="NCBI Taxonomy" id="40697"/>
    <lineage>
        <taxon>Eukaryota</taxon>
        <taxon>Metazoa</taxon>
        <taxon>Ecdysozoa</taxon>
        <taxon>Arthropoda</taxon>
        <taxon>Chelicerata</taxon>
        <taxon>Arachnida</taxon>
        <taxon>Acari</taxon>
        <taxon>Acariformes</taxon>
        <taxon>Sarcoptiformes</taxon>
        <taxon>Astigmata</taxon>
        <taxon>Glycyphagoidea</taxon>
        <taxon>Echimyopodidae</taxon>
        <taxon>Blomia</taxon>
    </lineage>
</organism>